<dbReference type="InParanoid" id="A2EQF6"/>
<reference evidence="1" key="2">
    <citation type="journal article" date="2007" name="Science">
        <title>Draft genome sequence of the sexually transmitted pathogen Trichomonas vaginalis.</title>
        <authorList>
            <person name="Carlton J.M."/>
            <person name="Hirt R.P."/>
            <person name="Silva J.C."/>
            <person name="Delcher A.L."/>
            <person name="Schatz M."/>
            <person name="Zhao Q."/>
            <person name="Wortman J.R."/>
            <person name="Bidwell S.L."/>
            <person name="Alsmark U.C.M."/>
            <person name="Besteiro S."/>
            <person name="Sicheritz-Ponten T."/>
            <person name="Noel C.J."/>
            <person name="Dacks J.B."/>
            <person name="Foster P.G."/>
            <person name="Simillion C."/>
            <person name="Van de Peer Y."/>
            <person name="Miranda-Saavedra D."/>
            <person name="Barton G.J."/>
            <person name="Westrop G.D."/>
            <person name="Mueller S."/>
            <person name="Dessi D."/>
            <person name="Fiori P.L."/>
            <person name="Ren Q."/>
            <person name="Paulsen I."/>
            <person name="Zhang H."/>
            <person name="Bastida-Corcuera F.D."/>
            <person name="Simoes-Barbosa A."/>
            <person name="Brown M.T."/>
            <person name="Hayes R.D."/>
            <person name="Mukherjee M."/>
            <person name="Okumura C.Y."/>
            <person name="Schneider R."/>
            <person name="Smith A.J."/>
            <person name="Vanacova S."/>
            <person name="Villalvazo M."/>
            <person name="Haas B.J."/>
            <person name="Pertea M."/>
            <person name="Feldblyum T.V."/>
            <person name="Utterback T.R."/>
            <person name="Shu C.L."/>
            <person name="Osoegawa K."/>
            <person name="de Jong P.J."/>
            <person name="Hrdy I."/>
            <person name="Horvathova L."/>
            <person name="Zubacova Z."/>
            <person name="Dolezal P."/>
            <person name="Malik S.B."/>
            <person name="Logsdon J.M. Jr."/>
            <person name="Henze K."/>
            <person name="Gupta A."/>
            <person name="Wang C.C."/>
            <person name="Dunne R.L."/>
            <person name="Upcroft J.A."/>
            <person name="Upcroft P."/>
            <person name="White O."/>
            <person name="Salzberg S.L."/>
            <person name="Tang P."/>
            <person name="Chiu C.-H."/>
            <person name="Lee Y.-S."/>
            <person name="Embley T.M."/>
            <person name="Coombs G.H."/>
            <person name="Mottram J.C."/>
            <person name="Tachezy J."/>
            <person name="Fraser-Liggett C.M."/>
            <person name="Johnson P.J."/>
        </authorList>
    </citation>
    <scope>NUCLEOTIDE SEQUENCE [LARGE SCALE GENOMIC DNA]</scope>
    <source>
        <strain evidence="1">G3</strain>
    </source>
</reference>
<dbReference type="VEuPathDB" id="TrichDB:TVAG_108320"/>
<gene>
    <name evidence="1" type="ORF">TVAG_108320</name>
</gene>
<dbReference type="KEGG" id="tva:4762964"/>
<reference evidence="1" key="1">
    <citation type="submission" date="2006-10" db="EMBL/GenBank/DDBJ databases">
        <authorList>
            <person name="Amadeo P."/>
            <person name="Zhao Q."/>
            <person name="Wortman J."/>
            <person name="Fraser-Liggett C."/>
            <person name="Carlton J."/>
        </authorList>
    </citation>
    <scope>NUCLEOTIDE SEQUENCE</scope>
    <source>
        <strain evidence="1">G3</strain>
    </source>
</reference>
<dbReference type="EMBL" id="DS113457">
    <property type="protein sequence ID" value="EAY05098.1"/>
    <property type="molecule type" value="Genomic_DNA"/>
</dbReference>
<keyword evidence="2" id="KW-1185">Reference proteome</keyword>
<sequence length="93" mass="10644">MSFTAEEQALIEKAFELLKNENAASKIVRDQWLTPYDAYSQFIATVKTKFGKDEALAKYLKEVYNTDSIDDALTPKVMFELALTNLINTFLKK</sequence>
<name>A2EQF6_TRIV3</name>
<dbReference type="Proteomes" id="UP000001542">
    <property type="component" value="Unassembled WGS sequence"/>
</dbReference>
<dbReference type="VEuPathDB" id="TrichDB:TVAGG3_0214530"/>
<accession>A2EQF6</accession>
<dbReference type="RefSeq" id="XP_001317321.1">
    <property type="nucleotide sequence ID" value="XM_001317286.1"/>
</dbReference>
<organism evidence="1 2">
    <name type="scientific">Trichomonas vaginalis (strain ATCC PRA-98 / G3)</name>
    <dbReference type="NCBI Taxonomy" id="412133"/>
    <lineage>
        <taxon>Eukaryota</taxon>
        <taxon>Metamonada</taxon>
        <taxon>Parabasalia</taxon>
        <taxon>Trichomonadida</taxon>
        <taxon>Trichomonadidae</taxon>
        <taxon>Trichomonas</taxon>
    </lineage>
</organism>
<dbReference type="AlphaFoldDB" id="A2EQF6"/>
<proteinExistence type="predicted"/>
<protein>
    <submittedName>
        <fullName evidence="1">Uncharacterized protein</fullName>
    </submittedName>
</protein>
<evidence type="ECO:0000313" key="1">
    <source>
        <dbReference type="EMBL" id="EAY05098.1"/>
    </source>
</evidence>
<evidence type="ECO:0000313" key="2">
    <source>
        <dbReference type="Proteomes" id="UP000001542"/>
    </source>
</evidence>